<feature type="compositionally biased region" description="Polar residues" evidence="3">
    <location>
        <begin position="918"/>
        <end position="928"/>
    </location>
</feature>
<accession>A0A1H8PQG2</accession>
<keyword evidence="8" id="KW-1185">Reference proteome</keyword>
<dbReference type="Pfam" id="PF03389">
    <property type="entry name" value="MobA_MobL"/>
    <property type="match status" value="1"/>
</dbReference>
<reference evidence="7" key="1">
    <citation type="submission" date="2016-10" db="EMBL/GenBank/DDBJ databases">
        <authorList>
            <person name="Wibberg D."/>
        </authorList>
    </citation>
    <scope>NUCLEOTIDE SEQUENCE [LARGE SCALE GENOMIC DNA]</scope>
</reference>
<dbReference type="EMBL" id="FNXB01000017">
    <property type="protein sequence ID" value="SEH98578.1"/>
    <property type="molecule type" value="Genomic_DNA"/>
</dbReference>
<evidence type="ECO:0000313" key="7">
    <source>
        <dbReference type="Proteomes" id="UP000183063"/>
    </source>
</evidence>
<dbReference type="SUPFAM" id="SSF52540">
    <property type="entry name" value="P-loop containing nucleoside triphosphate hydrolases"/>
    <property type="match status" value="2"/>
</dbReference>
<reference evidence="6 8" key="3">
    <citation type="submission" date="2016-10" db="EMBL/GenBank/DDBJ databases">
        <authorList>
            <person name="Varghese N."/>
            <person name="Submissions S."/>
        </authorList>
    </citation>
    <scope>NUCLEOTIDE SEQUENCE [LARGE SCALE GENOMIC DNA]</scope>
    <source>
        <strain evidence="6 8">CGMCC 1.7071</strain>
    </source>
</reference>
<dbReference type="InterPro" id="IPR027417">
    <property type="entry name" value="P-loop_NTPase"/>
</dbReference>
<dbReference type="CDD" id="cd17933">
    <property type="entry name" value="DEXSc_RecD-like"/>
    <property type="match status" value="1"/>
</dbReference>
<dbReference type="InterPro" id="IPR005053">
    <property type="entry name" value="MobA_MobL"/>
</dbReference>
<dbReference type="Gene3D" id="3.30.930.30">
    <property type="match status" value="1"/>
</dbReference>
<dbReference type="Gene3D" id="2.30.30.940">
    <property type="match status" value="1"/>
</dbReference>
<keyword evidence="2" id="KW-0184">Conjugation</keyword>
<dbReference type="AlphaFoldDB" id="A0A1H8PQG2"/>
<proteinExistence type="inferred from homology"/>
<dbReference type="Proteomes" id="UP000183063">
    <property type="component" value="Unassembled WGS sequence"/>
</dbReference>
<sequence>MAIFYCQMTPISRSSGRSAVAAAAYRAAEKLTNACDGLVHDYRKRQGIDHSEIVLPEGIEAEWAYNRSALWNTVEKREFRKDSRVAREFVLALPHELSEEKRLGLTRAFAQDLANRYGAAVDFAIHAPHPMGDVRNHHAHILMTTRQVTAGGLGGKTYLELANKELLPCGLPTTQMQLVDIRRSWEHMVNRELAIAGLDIRIDHRSHAERGLEIEPTEHMGVRATNVQRRGGPVERARIDSGAARRNAELIRAKPEQILTLLTHEKSVFDRHDVARILHRFISDDVQAFQNAFAAVMASPALVELQAEKRHGSEVSELARYTTRELFELEVALARTAVGLAETQTHRVDRHHVKQAIERQDMAIRRSVASDTGGKVERGEMDVGERQRQVQAARLSDEQRHAIEYITGPERISVVVGFAGAGKSTMLAAAREAWEAQGYTVHGAALSGKATEGLEESSGITSRTLASWDLRWHSPGGEAGRDQLHRNDVFVIDEAGMVGSRQLSRFVDEAQARGAKIVLVGDHEQLQAISSGAPFRAIAEQVGHADLSEIRRQRSDWQRQASVAFATHRTREGLANYRGHGAIRFSDGIEEARARLVRDYLADRDQHRDDSRVAMAHRRADVRAINEAIRTTLQERGALAKGEEENGADRPAREISYQTKDGMRSFAAGDRIVFLQNDRDLGVKNGMLGTVSAVEPNAIHVKIDGKVLEAGMEARSVSIPVNAYQSFDHGYATTIHKNQGATVDRAFVLASRTMNRHLTYVAMTRHRDDVSLYASRDEFTDRRGGRLIAHGRAPFEHKPNSRDSYYVTLENDRGRTHTIWGVDLERAMKDATPAPKIGARIGLEHAGSKMVRLPDGTTAERNIWKVRSAEELAYGQLSERLSRSGAKESVIDYVKDFAERRGVAEHFGVRSEIDLPSAPQQARGSGSLSPDHGRIGRQRSTEAGTRHRGMFDGLKLGPGAAVRQSAEREEGGERSPVVEQRVGEERQSQCLRPPSDIEWAVDRYARTFAAADRNLLAGLPMLETQKQELQHAGRELDHLRPGAAALMASALQHDPETLRAMTEFSGRQRAGHLIDGMERERAALADPDIRADRFVQRWRELQQERRERHGWQHGAARDKVEALMRGMAKGLEGDPQVELILRNRSRELGISHVSREQIITREIEQSLSRGRGQERER</sequence>
<gene>
    <name evidence="5" type="primary">traI</name>
    <name evidence="5" type="ORF">RTCCBAU85039_3503</name>
    <name evidence="6" type="ORF">SAMN05216228_101764</name>
</gene>
<feature type="domain" description="MobA/MobL protein" evidence="4">
    <location>
        <begin position="17"/>
        <end position="230"/>
    </location>
</feature>
<dbReference type="Pfam" id="PF13604">
    <property type="entry name" value="AAA_30"/>
    <property type="match status" value="1"/>
</dbReference>
<evidence type="ECO:0000256" key="3">
    <source>
        <dbReference type="SAM" id="MobiDB-lite"/>
    </source>
</evidence>
<dbReference type="Gene3D" id="3.40.50.300">
    <property type="entry name" value="P-loop containing nucleotide triphosphate hydrolases"/>
    <property type="match status" value="2"/>
</dbReference>
<reference evidence="5" key="2">
    <citation type="submission" date="2016-10" db="EMBL/GenBank/DDBJ databases">
        <authorList>
            <person name="de Groot N.N."/>
        </authorList>
    </citation>
    <scope>NUCLEOTIDE SEQUENCE [LARGE SCALE GENOMIC DNA]</scope>
    <source>
        <strain evidence="5">CCBAU85039</strain>
    </source>
</reference>
<dbReference type="NCBIfam" id="NF041496">
    <property type="entry name" value="MobQ"/>
    <property type="match status" value="1"/>
</dbReference>
<protein>
    <submittedName>
        <fullName evidence="5">Multifunctional conjugation protein TraI</fullName>
    </submittedName>
    <submittedName>
        <fullName evidence="6">Ti-type conjugative transfer relaxase TraA</fullName>
    </submittedName>
</protein>
<dbReference type="OrthoDB" id="1826980at2"/>
<dbReference type="CDD" id="cd18809">
    <property type="entry name" value="SF1_C_RecD"/>
    <property type="match status" value="1"/>
</dbReference>
<dbReference type="InterPro" id="IPR014136">
    <property type="entry name" value="TraA_Ti"/>
</dbReference>
<evidence type="ECO:0000256" key="2">
    <source>
        <dbReference type="ARBA" id="ARBA00022971"/>
    </source>
</evidence>
<dbReference type="STRING" id="501024.RTCCBAU85039_3503"/>
<name>A0A1H8PQG2_9HYPH</name>
<dbReference type="Proteomes" id="UP000198939">
    <property type="component" value="Unassembled WGS sequence"/>
</dbReference>
<evidence type="ECO:0000256" key="1">
    <source>
        <dbReference type="ARBA" id="ARBA00010873"/>
    </source>
</evidence>
<evidence type="ECO:0000313" key="8">
    <source>
        <dbReference type="Proteomes" id="UP000198939"/>
    </source>
</evidence>
<evidence type="ECO:0000259" key="4">
    <source>
        <dbReference type="Pfam" id="PF03389"/>
    </source>
</evidence>
<evidence type="ECO:0000313" key="6">
    <source>
        <dbReference type="EMBL" id="SEO44016.1"/>
    </source>
</evidence>
<organism evidence="5 7">
    <name type="scientific">Rhizobium tibeticum</name>
    <dbReference type="NCBI Taxonomy" id="501024"/>
    <lineage>
        <taxon>Bacteria</taxon>
        <taxon>Pseudomonadati</taxon>
        <taxon>Pseudomonadota</taxon>
        <taxon>Alphaproteobacteria</taxon>
        <taxon>Hyphomicrobiales</taxon>
        <taxon>Rhizobiaceae</taxon>
        <taxon>Rhizobium/Agrobacterium group</taxon>
        <taxon>Rhizobium</taxon>
    </lineage>
</organism>
<dbReference type="NCBIfam" id="TIGR02768">
    <property type="entry name" value="TraA_Ti"/>
    <property type="match status" value="1"/>
</dbReference>
<dbReference type="EMBL" id="FOCV01000017">
    <property type="protein sequence ID" value="SEO44016.1"/>
    <property type="molecule type" value="Genomic_DNA"/>
</dbReference>
<evidence type="ECO:0000313" key="5">
    <source>
        <dbReference type="EMBL" id="SEH98578.1"/>
    </source>
</evidence>
<feature type="region of interest" description="Disordered" evidence="3">
    <location>
        <begin position="911"/>
        <end position="989"/>
    </location>
</feature>
<dbReference type="RefSeq" id="WP_072377156.1">
    <property type="nucleotide sequence ID" value="NZ_FNXB01000017.1"/>
</dbReference>
<comment type="similarity">
    <text evidence="1">Belongs to the MobA/MobL family.</text>
</comment>